<protein>
    <submittedName>
        <fullName evidence="8">HtrA protease/chaperone protein / Serine protease (Protease DO)</fullName>
        <ecNumber evidence="8">3.4.21.-</ecNumber>
    </submittedName>
</protein>
<evidence type="ECO:0000256" key="1">
    <source>
        <dbReference type="ARBA" id="ARBA00010541"/>
    </source>
</evidence>
<dbReference type="EMBL" id="FPHE01000161">
    <property type="protein sequence ID" value="SFV67402.1"/>
    <property type="molecule type" value="Genomic_DNA"/>
</dbReference>
<dbReference type="PANTHER" id="PTHR43343">
    <property type="entry name" value="PEPTIDASE S12"/>
    <property type="match status" value="1"/>
</dbReference>
<keyword evidence="3" id="KW-0732">Signal</keyword>
<evidence type="ECO:0000259" key="7">
    <source>
        <dbReference type="PROSITE" id="PS50106"/>
    </source>
</evidence>
<dbReference type="Pfam" id="PF13365">
    <property type="entry name" value="Trypsin_2"/>
    <property type="match status" value="1"/>
</dbReference>
<reference evidence="8" key="1">
    <citation type="submission" date="2016-10" db="EMBL/GenBank/DDBJ databases">
        <authorList>
            <person name="de Groot N.N."/>
        </authorList>
    </citation>
    <scope>NUCLEOTIDE SEQUENCE</scope>
</reference>
<evidence type="ECO:0000256" key="3">
    <source>
        <dbReference type="ARBA" id="ARBA00022729"/>
    </source>
</evidence>
<dbReference type="SMART" id="SM00228">
    <property type="entry name" value="PDZ"/>
    <property type="match status" value="2"/>
</dbReference>
<dbReference type="SUPFAM" id="SSF50156">
    <property type="entry name" value="PDZ domain-like"/>
    <property type="match status" value="2"/>
</dbReference>
<dbReference type="InterPro" id="IPR011782">
    <property type="entry name" value="Pept_S1C_Do"/>
</dbReference>
<evidence type="ECO:0000256" key="6">
    <source>
        <dbReference type="ARBA" id="ARBA00022825"/>
    </source>
</evidence>
<dbReference type="Gene3D" id="2.40.10.120">
    <property type="match status" value="1"/>
</dbReference>
<evidence type="ECO:0000313" key="8">
    <source>
        <dbReference type="EMBL" id="SFV67402.1"/>
    </source>
</evidence>
<dbReference type="EC" id="3.4.21.-" evidence="8"/>
<organism evidence="8">
    <name type="scientific">hydrothermal vent metagenome</name>
    <dbReference type="NCBI Taxonomy" id="652676"/>
    <lineage>
        <taxon>unclassified sequences</taxon>
        <taxon>metagenomes</taxon>
        <taxon>ecological metagenomes</taxon>
    </lineage>
</organism>
<dbReference type="Gene3D" id="2.30.42.60">
    <property type="match status" value="1"/>
</dbReference>
<dbReference type="PANTHER" id="PTHR43343:SF3">
    <property type="entry name" value="PROTEASE DO-LIKE 8, CHLOROPLASTIC"/>
    <property type="match status" value="1"/>
</dbReference>
<dbReference type="Gene3D" id="2.30.42.10">
    <property type="match status" value="1"/>
</dbReference>
<evidence type="ECO:0000256" key="2">
    <source>
        <dbReference type="ARBA" id="ARBA00022670"/>
    </source>
</evidence>
<dbReference type="NCBIfam" id="TIGR02037">
    <property type="entry name" value="degP_htrA_DO"/>
    <property type="match status" value="1"/>
</dbReference>
<dbReference type="PRINTS" id="PR00834">
    <property type="entry name" value="PROTEASES2C"/>
</dbReference>
<keyword evidence="5 8" id="KW-0378">Hydrolase</keyword>
<dbReference type="SUPFAM" id="SSF50494">
    <property type="entry name" value="Trypsin-like serine proteases"/>
    <property type="match status" value="1"/>
</dbReference>
<dbReference type="AlphaFoldDB" id="A0A1W1CNX2"/>
<keyword evidence="6" id="KW-0720">Serine protease</keyword>
<name>A0A1W1CNX2_9ZZZZ</name>
<feature type="domain" description="PDZ" evidence="7">
    <location>
        <begin position="363"/>
        <end position="432"/>
    </location>
</feature>
<dbReference type="InterPro" id="IPR009003">
    <property type="entry name" value="Peptidase_S1_PA"/>
</dbReference>
<feature type="domain" description="PDZ" evidence="7">
    <location>
        <begin position="258"/>
        <end position="347"/>
    </location>
</feature>
<dbReference type="InterPro" id="IPR001478">
    <property type="entry name" value="PDZ"/>
</dbReference>
<dbReference type="GO" id="GO:0006508">
    <property type="term" value="P:proteolysis"/>
    <property type="evidence" value="ECO:0007669"/>
    <property type="project" value="UniProtKB-KW"/>
</dbReference>
<accession>A0A1W1CNX2</accession>
<dbReference type="Pfam" id="PF13180">
    <property type="entry name" value="PDZ_2"/>
    <property type="match status" value="1"/>
</dbReference>
<evidence type="ECO:0000256" key="5">
    <source>
        <dbReference type="ARBA" id="ARBA00022801"/>
    </source>
</evidence>
<dbReference type="GO" id="GO:0004252">
    <property type="term" value="F:serine-type endopeptidase activity"/>
    <property type="evidence" value="ECO:0007669"/>
    <property type="project" value="InterPro"/>
</dbReference>
<dbReference type="FunFam" id="2.40.10.10:FF:000001">
    <property type="entry name" value="Periplasmic serine protease DegS"/>
    <property type="match status" value="1"/>
</dbReference>
<dbReference type="InterPro" id="IPR051201">
    <property type="entry name" value="Chloro_Bact_Ser_Proteases"/>
</dbReference>
<dbReference type="InterPro" id="IPR036034">
    <property type="entry name" value="PDZ_sf"/>
</dbReference>
<sequence length="462" mass="50401">MIKRTLLITALLNSVLFSATVSFKNAPKSPKHRLPNSQNEILSFNSILKNSINSVVNISTRTINYQGNLNRQFFREFFGNSQLPPQKSENSLGSGVIISKDGYIVTNNHVVEGADEISVTINHRDREFIAKVIGCDKGSDLAVIKIEADNLEPITFSYANDVQLGDVVFAIGNPFGVGQTVTQGIISALNKYGVGINQYENFIQTDASINPGNSGGALIDSRGDLIGINSAILSQSGGNHGIGFSIPVNMVRNIVSKLILDGKVERGFMGVNISKVTQELKSLYKHQKGAIITDVQANSPAKKSKLRRGDLIYAINGKDIKNPHDLQQIVTSFRPHETIKLAIERDGKAIERELKLGNIDGEGLALSSIDKSFEGLYINGINDTNRKKFGIPATIAGVVIEKVDLNSQAYIDGFSAGDIIIQIENLSIENISDAIEAFKQYRGITKRIYINRRGAIMLVVTK</sequence>
<keyword evidence="2 8" id="KW-0645">Protease</keyword>
<proteinExistence type="inferred from homology"/>
<comment type="similarity">
    <text evidence="1">Belongs to the peptidase S1C family.</text>
</comment>
<dbReference type="PROSITE" id="PS50106">
    <property type="entry name" value="PDZ"/>
    <property type="match status" value="2"/>
</dbReference>
<evidence type="ECO:0000256" key="4">
    <source>
        <dbReference type="ARBA" id="ARBA00022737"/>
    </source>
</evidence>
<keyword evidence="4" id="KW-0677">Repeat</keyword>
<dbReference type="InterPro" id="IPR001940">
    <property type="entry name" value="Peptidase_S1C"/>
</dbReference>
<gene>
    <name evidence="8" type="ORF">MNB_SV-12-527</name>
</gene>